<dbReference type="GO" id="GO:0004553">
    <property type="term" value="F:hydrolase activity, hydrolyzing O-glycosyl compounds"/>
    <property type="evidence" value="ECO:0007669"/>
    <property type="project" value="InterPro"/>
</dbReference>
<dbReference type="EMBL" id="BAABME010000082">
    <property type="protein sequence ID" value="GAA0139360.1"/>
    <property type="molecule type" value="Genomic_DNA"/>
</dbReference>
<organism evidence="1 2">
    <name type="scientific">Lithospermum erythrorhizon</name>
    <name type="common">Purple gromwell</name>
    <name type="synonym">Lithospermum officinale var. erythrorhizon</name>
    <dbReference type="NCBI Taxonomy" id="34254"/>
    <lineage>
        <taxon>Eukaryota</taxon>
        <taxon>Viridiplantae</taxon>
        <taxon>Streptophyta</taxon>
        <taxon>Embryophyta</taxon>
        <taxon>Tracheophyta</taxon>
        <taxon>Spermatophyta</taxon>
        <taxon>Magnoliopsida</taxon>
        <taxon>eudicotyledons</taxon>
        <taxon>Gunneridae</taxon>
        <taxon>Pentapetalae</taxon>
        <taxon>asterids</taxon>
        <taxon>lamiids</taxon>
        <taxon>Boraginales</taxon>
        <taxon>Boraginaceae</taxon>
        <taxon>Boraginoideae</taxon>
        <taxon>Lithospermeae</taxon>
        <taxon>Lithospermum</taxon>
    </lineage>
</organism>
<comment type="caution">
    <text evidence="1">The sequence shown here is derived from an EMBL/GenBank/DDBJ whole genome shotgun (WGS) entry which is preliminary data.</text>
</comment>
<evidence type="ECO:0000313" key="1">
    <source>
        <dbReference type="EMBL" id="GAA0139360.1"/>
    </source>
</evidence>
<evidence type="ECO:0008006" key="3">
    <source>
        <dbReference type="Google" id="ProtNLM"/>
    </source>
</evidence>
<protein>
    <recommendedName>
        <fullName evidence="3">Xyloglucan endo-transglycosylase C-terminal domain-containing protein</fullName>
    </recommendedName>
</protein>
<dbReference type="Proteomes" id="UP001454036">
    <property type="component" value="Unassembled WGS sequence"/>
</dbReference>
<dbReference type="Gene3D" id="2.60.120.200">
    <property type="match status" value="1"/>
</dbReference>
<name>A0AAV3NJ56_LITER</name>
<dbReference type="InterPro" id="IPR044791">
    <property type="entry name" value="Beta-glucanase/XTH"/>
</dbReference>
<keyword evidence="2" id="KW-1185">Reference proteome</keyword>
<proteinExistence type="predicted"/>
<dbReference type="SUPFAM" id="SSF49899">
    <property type="entry name" value="Concanavalin A-like lectins/glucanases"/>
    <property type="match status" value="1"/>
</dbReference>
<dbReference type="PANTHER" id="PTHR31062">
    <property type="entry name" value="XYLOGLUCAN ENDOTRANSGLUCOSYLASE/HYDROLASE PROTEIN 8-RELATED"/>
    <property type="match status" value="1"/>
</dbReference>
<accession>A0AAV3NJ56</accession>
<dbReference type="InterPro" id="IPR013320">
    <property type="entry name" value="ConA-like_dom_sf"/>
</dbReference>
<sequence>MRVLCSLWNADDWATQGGREKTYWTQAPFTAYYGYVKCSSSMEDSRASNARNRKGFLLIYNYCAYNNRFPQGISVECSKT</sequence>
<dbReference type="AlphaFoldDB" id="A0AAV3NJ56"/>
<reference evidence="1 2" key="1">
    <citation type="submission" date="2024-01" db="EMBL/GenBank/DDBJ databases">
        <title>The complete chloroplast genome sequence of Lithospermum erythrorhizon: insights into the phylogenetic relationship among Boraginaceae species and the maternal lineages of purple gromwells.</title>
        <authorList>
            <person name="Okada T."/>
            <person name="Watanabe K."/>
        </authorList>
    </citation>
    <scope>NUCLEOTIDE SEQUENCE [LARGE SCALE GENOMIC DNA]</scope>
</reference>
<gene>
    <name evidence="1" type="ORF">LIER_00923</name>
</gene>
<evidence type="ECO:0000313" key="2">
    <source>
        <dbReference type="Proteomes" id="UP001454036"/>
    </source>
</evidence>